<evidence type="ECO:0000313" key="1">
    <source>
        <dbReference type="EMBL" id="KAF2670496.1"/>
    </source>
</evidence>
<dbReference type="PANTHER" id="PTHR33099">
    <property type="entry name" value="FE2OG DIOXYGENASE DOMAIN-CONTAINING PROTEIN"/>
    <property type="match status" value="1"/>
</dbReference>
<dbReference type="Proteomes" id="UP000799302">
    <property type="component" value="Unassembled WGS sequence"/>
</dbReference>
<protein>
    <submittedName>
        <fullName evidence="1">Uncharacterized protein</fullName>
    </submittedName>
</protein>
<gene>
    <name evidence="1" type="ORF">BT63DRAFT_239474</name>
</gene>
<dbReference type="OrthoDB" id="27483at2759"/>
<proteinExistence type="predicted"/>
<accession>A0A6A6UFS3</accession>
<dbReference type="PANTHER" id="PTHR33099:SF7">
    <property type="entry name" value="MYND-TYPE DOMAIN-CONTAINING PROTEIN"/>
    <property type="match status" value="1"/>
</dbReference>
<sequence length="288" mass="32170">MDDANGISALEKEYGETRANIEWNFITKLRYTLDYSKPQGSFVASTFSTTFCSPGLDVEGCGSIPLPLCSRDAESLITQAAVRGGDGSEMNIWSFDTDQFQCRNPFWNDYFLSLTKISLDQLGILQGNIGCKPSKLVLYGKDAVFDPQKATTKIPGTFGTFILLLPSKHTGGDMRIFHAGTQRRLVIKPAPPSEYALTTLAWYSDVVPQSTLIESGYRLALTSNLYQNAGQEICTAESMMETHTMLRKLLIDWPQLMPHNKLVYIMHYQYTFASLKIDNLDGRERSAA</sequence>
<dbReference type="EMBL" id="MU004234">
    <property type="protein sequence ID" value="KAF2670496.1"/>
    <property type="molecule type" value="Genomic_DNA"/>
</dbReference>
<dbReference type="AlphaFoldDB" id="A0A6A6UFS3"/>
<keyword evidence="2" id="KW-1185">Reference proteome</keyword>
<organism evidence="1 2">
    <name type="scientific">Microthyrium microscopicum</name>
    <dbReference type="NCBI Taxonomy" id="703497"/>
    <lineage>
        <taxon>Eukaryota</taxon>
        <taxon>Fungi</taxon>
        <taxon>Dikarya</taxon>
        <taxon>Ascomycota</taxon>
        <taxon>Pezizomycotina</taxon>
        <taxon>Dothideomycetes</taxon>
        <taxon>Dothideomycetes incertae sedis</taxon>
        <taxon>Microthyriales</taxon>
        <taxon>Microthyriaceae</taxon>
        <taxon>Microthyrium</taxon>
    </lineage>
</organism>
<name>A0A6A6UFS3_9PEZI</name>
<reference evidence="1" key="1">
    <citation type="journal article" date="2020" name="Stud. Mycol.">
        <title>101 Dothideomycetes genomes: a test case for predicting lifestyles and emergence of pathogens.</title>
        <authorList>
            <person name="Haridas S."/>
            <person name="Albert R."/>
            <person name="Binder M."/>
            <person name="Bloem J."/>
            <person name="Labutti K."/>
            <person name="Salamov A."/>
            <person name="Andreopoulos B."/>
            <person name="Baker S."/>
            <person name="Barry K."/>
            <person name="Bills G."/>
            <person name="Bluhm B."/>
            <person name="Cannon C."/>
            <person name="Castanera R."/>
            <person name="Culley D."/>
            <person name="Daum C."/>
            <person name="Ezra D."/>
            <person name="Gonzalez J."/>
            <person name="Henrissat B."/>
            <person name="Kuo A."/>
            <person name="Liang C."/>
            <person name="Lipzen A."/>
            <person name="Lutzoni F."/>
            <person name="Magnuson J."/>
            <person name="Mondo S."/>
            <person name="Nolan M."/>
            <person name="Ohm R."/>
            <person name="Pangilinan J."/>
            <person name="Park H.-J."/>
            <person name="Ramirez L."/>
            <person name="Alfaro M."/>
            <person name="Sun H."/>
            <person name="Tritt A."/>
            <person name="Yoshinaga Y."/>
            <person name="Zwiers L.-H."/>
            <person name="Turgeon B."/>
            <person name="Goodwin S."/>
            <person name="Spatafora J."/>
            <person name="Crous P."/>
            <person name="Grigoriev I."/>
        </authorList>
    </citation>
    <scope>NUCLEOTIDE SEQUENCE</scope>
    <source>
        <strain evidence="1">CBS 115976</strain>
    </source>
</reference>
<evidence type="ECO:0000313" key="2">
    <source>
        <dbReference type="Proteomes" id="UP000799302"/>
    </source>
</evidence>